<sequence>MSKHFYKDIWFWLFAVVLVVAIGAASFFYVSTKPNSIAQKANTEIKLGDSKFGNNGTSYEEAKKMLGTPNKEKFPDSSDIESSKDFKLPVESTIVWEDKDTDRAVLIQFASKSGNKSDMKAVAIMDMNQNYATKKGYVD</sequence>
<proteinExistence type="predicted"/>
<evidence type="ECO:0000313" key="5">
    <source>
        <dbReference type="Proteomes" id="UP000051992"/>
    </source>
</evidence>
<name>A0A0R2H1V6_WEIVI</name>
<dbReference type="OrthoDB" id="2321224at2"/>
<reference evidence="4 6" key="2">
    <citation type="submission" date="2018-06" db="EMBL/GenBank/DDBJ databases">
        <authorList>
            <consortium name="Pathogen Informatics"/>
            <person name="Doyle S."/>
        </authorList>
    </citation>
    <scope>NUCLEOTIDE SEQUENCE [LARGE SCALE GENOMIC DNA]</scope>
    <source>
        <strain evidence="4 6">NCTC13645</strain>
    </source>
</reference>
<evidence type="ECO:0000313" key="6">
    <source>
        <dbReference type="Proteomes" id="UP000254621"/>
    </source>
</evidence>
<gene>
    <name evidence="3" type="ORF">IV50_GL000064</name>
    <name evidence="4" type="ORF">NCTC13645_01051</name>
</gene>
<keyword evidence="2" id="KW-0812">Transmembrane</keyword>
<keyword evidence="5" id="KW-1185">Reference proteome</keyword>
<evidence type="ECO:0000256" key="1">
    <source>
        <dbReference type="ARBA" id="ARBA00022729"/>
    </source>
</evidence>
<dbReference type="Proteomes" id="UP000051992">
    <property type="component" value="Unassembled WGS sequence"/>
</dbReference>
<reference evidence="3 5" key="1">
    <citation type="journal article" date="2015" name="Genome Announc.">
        <title>Expanding the biotechnology potential of lactobacilli through comparative genomics of 213 strains and associated genera.</title>
        <authorList>
            <person name="Sun Z."/>
            <person name="Harris H.M."/>
            <person name="McCann A."/>
            <person name="Guo C."/>
            <person name="Argimon S."/>
            <person name="Zhang W."/>
            <person name="Yang X."/>
            <person name="Jeffery I.B."/>
            <person name="Cooney J.C."/>
            <person name="Kagawa T.F."/>
            <person name="Liu W."/>
            <person name="Song Y."/>
            <person name="Salvetti E."/>
            <person name="Wrobel A."/>
            <person name="Rasinkangas P."/>
            <person name="Parkhill J."/>
            <person name="Rea M.C."/>
            <person name="O'Sullivan O."/>
            <person name="Ritari J."/>
            <person name="Douillard F.P."/>
            <person name="Paul Ross R."/>
            <person name="Yang R."/>
            <person name="Briner A.E."/>
            <person name="Felis G.E."/>
            <person name="de Vos W.M."/>
            <person name="Barrangou R."/>
            <person name="Klaenhammer T.R."/>
            <person name="Caufield P.W."/>
            <person name="Cui Y."/>
            <person name="Zhang H."/>
            <person name="O'Toole P.W."/>
        </authorList>
    </citation>
    <scope>NUCLEOTIDE SEQUENCE [LARGE SCALE GENOMIC DNA]</scope>
    <source>
        <strain evidence="3 5">DSM 20410</strain>
    </source>
</reference>
<feature type="transmembrane region" description="Helical" evidence="2">
    <location>
        <begin position="9"/>
        <end position="30"/>
    </location>
</feature>
<keyword evidence="2" id="KW-1133">Transmembrane helix</keyword>
<dbReference type="EMBL" id="JQBM01000001">
    <property type="protein sequence ID" value="KRN46802.1"/>
    <property type="molecule type" value="Genomic_DNA"/>
</dbReference>
<dbReference type="Proteomes" id="UP000254621">
    <property type="component" value="Unassembled WGS sequence"/>
</dbReference>
<evidence type="ECO:0000313" key="3">
    <source>
        <dbReference type="EMBL" id="KRN46802.1"/>
    </source>
</evidence>
<evidence type="ECO:0000313" key="4">
    <source>
        <dbReference type="EMBL" id="SUP58803.1"/>
    </source>
</evidence>
<dbReference type="Gene3D" id="3.30.1450.10">
    <property type="match status" value="1"/>
</dbReference>
<dbReference type="EMBL" id="UHIV01000004">
    <property type="protein sequence ID" value="SUP58803.1"/>
    <property type="molecule type" value="Genomic_DNA"/>
</dbReference>
<keyword evidence="1" id="KW-0732">Signal</keyword>
<dbReference type="InterPro" id="IPR037873">
    <property type="entry name" value="BamE-like"/>
</dbReference>
<dbReference type="AlphaFoldDB" id="A0A0R2H1V6"/>
<protein>
    <submittedName>
        <fullName evidence="3">Uncharacterized protein</fullName>
    </submittedName>
</protein>
<accession>A0A0R2H1V6</accession>
<evidence type="ECO:0000256" key="2">
    <source>
        <dbReference type="SAM" id="Phobius"/>
    </source>
</evidence>
<dbReference type="RefSeq" id="WP_057743431.1">
    <property type="nucleotide sequence ID" value="NZ_BJLU01000001.1"/>
</dbReference>
<organism evidence="3 5">
    <name type="scientific">Weissella viridescens</name>
    <name type="common">Lactobacillus viridescens</name>
    <dbReference type="NCBI Taxonomy" id="1629"/>
    <lineage>
        <taxon>Bacteria</taxon>
        <taxon>Bacillati</taxon>
        <taxon>Bacillota</taxon>
        <taxon>Bacilli</taxon>
        <taxon>Lactobacillales</taxon>
        <taxon>Lactobacillaceae</taxon>
        <taxon>Weissella</taxon>
    </lineage>
</organism>
<keyword evidence="2" id="KW-0472">Membrane</keyword>
<dbReference type="PATRIC" id="fig|1629.5.peg.66"/>